<evidence type="ECO:0000313" key="3">
    <source>
        <dbReference type="Proteomes" id="UP001281761"/>
    </source>
</evidence>
<dbReference type="Proteomes" id="UP001281761">
    <property type="component" value="Unassembled WGS sequence"/>
</dbReference>
<keyword evidence="3" id="KW-1185">Reference proteome</keyword>
<feature type="region of interest" description="Disordered" evidence="1">
    <location>
        <begin position="33"/>
        <end position="55"/>
    </location>
</feature>
<name>A0ABQ9XCU8_9EUKA</name>
<accession>A0ABQ9XCU8</accession>
<organism evidence="2 3">
    <name type="scientific">Blattamonas nauphoetae</name>
    <dbReference type="NCBI Taxonomy" id="2049346"/>
    <lineage>
        <taxon>Eukaryota</taxon>
        <taxon>Metamonada</taxon>
        <taxon>Preaxostyla</taxon>
        <taxon>Oxymonadida</taxon>
        <taxon>Blattamonas</taxon>
    </lineage>
</organism>
<comment type="caution">
    <text evidence="2">The sequence shown here is derived from an EMBL/GenBank/DDBJ whole genome shotgun (WGS) entry which is preliminary data.</text>
</comment>
<feature type="compositionally biased region" description="Low complexity" evidence="1">
    <location>
        <begin position="42"/>
        <end position="51"/>
    </location>
</feature>
<gene>
    <name evidence="2" type="ORF">BLNAU_14742</name>
</gene>
<protein>
    <submittedName>
        <fullName evidence="2">Uncharacterized protein</fullName>
    </submittedName>
</protein>
<reference evidence="2 3" key="1">
    <citation type="journal article" date="2022" name="bioRxiv">
        <title>Genomics of Preaxostyla Flagellates Illuminates Evolutionary Transitions and the Path Towards Mitochondrial Loss.</title>
        <authorList>
            <person name="Novak L.V.F."/>
            <person name="Treitli S.C."/>
            <person name="Pyrih J."/>
            <person name="Halakuc P."/>
            <person name="Pipaliya S.V."/>
            <person name="Vacek V."/>
            <person name="Brzon O."/>
            <person name="Soukal P."/>
            <person name="Eme L."/>
            <person name="Dacks J.B."/>
            <person name="Karnkowska A."/>
            <person name="Elias M."/>
            <person name="Hampl V."/>
        </authorList>
    </citation>
    <scope>NUCLEOTIDE SEQUENCE [LARGE SCALE GENOMIC DNA]</scope>
    <source>
        <strain evidence="2">NAU3</strain>
        <tissue evidence="2">Gut</tissue>
    </source>
</reference>
<sequence>MATPNYAVHAPQSFIPKPCIRTPQQLNATPLSQRIPAITPNSSSSSLSISSPNDKRTPITKIDEYALDVTQDLLDTISDHIVQLFLDITDDAEIQPKSEMITKTRNLLNLVNRNIRFSTGEILYTCFLIERVLRTELDDVRDPPYPIARPGNWGTIILCGIVLALKMQRDGGYKSHYWKRLLGVQPESLLQSELILLSRLRFVVFVGREELEEYETLTIRSGSVQLDDY</sequence>
<dbReference type="Gene3D" id="1.10.472.10">
    <property type="entry name" value="Cyclin-like"/>
    <property type="match status" value="1"/>
</dbReference>
<evidence type="ECO:0000256" key="1">
    <source>
        <dbReference type="SAM" id="MobiDB-lite"/>
    </source>
</evidence>
<dbReference type="EMBL" id="JARBJD010000138">
    <property type="protein sequence ID" value="KAK2950331.1"/>
    <property type="molecule type" value="Genomic_DNA"/>
</dbReference>
<evidence type="ECO:0000313" key="2">
    <source>
        <dbReference type="EMBL" id="KAK2950331.1"/>
    </source>
</evidence>
<proteinExistence type="predicted"/>